<keyword evidence="3 11" id="KW-0808">Transferase</keyword>
<dbReference type="AlphaFoldDB" id="A0A497F7V3"/>
<keyword evidence="1 11" id="KW-1003">Cell membrane</keyword>
<keyword evidence="6 11" id="KW-1133">Transmembrane helix</keyword>
<evidence type="ECO:0000256" key="1">
    <source>
        <dbReference type="ARBA" id="ARBA00022475"/>
    </source>
</evidence>
<gene>
    <name evidence="11" type="primary">carS</name>
    <name evidence="12" type="ORF">DRJ20_02155</name>
    <name evidence="13" type="ORF">DRJ26_00490</name>
</gene>
<keyword evidence="7 11" id="KW-0443">Lipid metabolism</keyword>
<keyword evidence="5 11" id="KW-0460">Magnesium</keyword>
<dbReference type="GO" id="GO:0005886">
    <property type="term" value="C:plasma membrane"/>
    <property type="evidence" value="ECO:0007669"/>
    <property type="project" value="UniProtKB-SubCell"/>
</dbReference>
<dbReference type="GO" id="GO:0043338">
    <property type="term" value="F:CDP-2,3-bis-(O-geranylgeranyl)-sn-glycerol synthase activity"/>
    <property type="evidence" value="ECO:0007669"/>
    <property type="project" value="UniProtKB-EC"/>
</dbReference>
<keyword evidence="2 11" id="KW-0444">Lipid biosynthesis</keyword>
<dbReference type="HAMAP" id="MF_01117">
    <property type="entry name" value="CDP_archaeol_synth"/>
    <property type="match status" value="1"/>
</dbReference>
<comment type="caution">
    <text evidence="13">The sequence shown here is derived from an EMBL/GenBank/DDBJ whole genome shotgun (WGS) entry which is preliminary data.</text>
</comment>
<comment type="subcellular location">
    <subcellularLocation>
        <location evidence="11">Cell membrane</location>
        <topology evidence="11">Multi-pass membrane protein</topology>
    </subcellularLocation>
</comment>
<comment type="pathway">
    <text evidence="11">Membrane lipid metabolism; glycerophospholipid metabolism.</text>
</comment>
<comment type="cofactor">
    <cofactor evidence="11">
        <name>Mg(2+)</name>
        <dbReference type="ChEBI" id="CHEBI:18420"/>
    </cofactor>
</comment>
<dbReference type="EC" id="2.7.7.67" evidence="11"/>
<evidence type="ECO:0000256" key="5">
    <source>
        <dbReference type="ARBA" id="ARBA00022842"/>
    </source>
</evidence>
<dbReference type="InterPro" id="IPR002726">
    <property type="entry name" value="CarS_archaea"/>
</dbReference>
<feature type="transmembrane region" description="Helical" evidence="11">
    <location>
        <begin position="6"/>
        <end position="29"/>
    </location>
</feature>
<evidence type="ECO:0000256" key="7">
    <source>
        <dbReference type="ARBA" id="ARBA00023098"/>
    </source>
</evidence>
<dbReference type="EMBL" id="QMRA01000004">
    <property type="protein sequence ID" value="RLE55693.1"/>
    <property type="molecule type" value="Genomic_DNA"/>
</dbReference>
<sequence length="160" mass="17539">MESGEWVLQLIWRILPAYIANAAPVVFVRKGHPIDFGKKWRDGNPILGKGKTFEGFIVGVTAGLLTGLIQNRVAVSLMLAVGAMIGDLAGSFLKRRLGIRRSGPAPLLDQMSFLIGAIALSSILEPYTLEEVAVLILITIPLHLITNVFAYFMKLKKVPW</sequence>
<name>A0A497F7V3_9CREN</name>
<evidence type="ECO:0000256" key="11">
    <source>
        <dbReference type="HAMAP-Rule" id="MF_01117"/>
    </source>
</evidence>
<dbReference type="NCBIfam" id="NF003114">
    <property type="entry name" value="PRK04032.1"/>
    <property type="match status" value="1"/>
</dbReference>
<dbReference type="GO" id="GO:0046474">
    <property type="term" value="P:glycerophospholipid biosynthetic process"/>
    <property type="evidence" value="ECO:0007669"/>
    <property type="project" value="UniProtKB-UniRule"/>
</dbReference>
<feature type="transmembrane region" description="Helical" evidence="11">
    <location>
        <begin position="133"/>
        <end position="153"/>
    </location>
</feature>
<evidence type="ECO:0000313" key="14">
    <source>
        <dbReference type="Proteomes" id="UP000268446"/>
    </source>
</evidence>
<keyword evidence="8 11" id="KW-0472">Membrane</keyword>
<comment type="catalytic activity">
    <reaction evidence="11">
        <text>2,3-bis-O-(geranylgeranyl)-sn-glycerol 1-phosphate + CTP + H(+) = CDP-2,3-bis-O-(geranylgeranyl)-sn-glycerol + diphosphate</text>
        <dbReference type="Rhea" id="RHEA:25690"/>
        <dbReference type="ChEBI" id="CHEBI:15378"/>
        <dbReference type="ChEBI" id="CHEBI:33019"/>
        <dbReference type="ChEBI" id="CHEBI:37563"/>
        <dbReference type="ChEBI" id="CHEBI:58837"/>
        <dbReference type="ChEBI" id="CHEBI:58838"/>
        <dbReference type="EC" id="2.7.7.67"/>
    </reaction>
</comment>
<dbReference type="UniPathway" id="UPA00940"/>
<accession>A0A497F7V3</accession>
<evidence type="ECO:0000313" key="12">
    <source>
        <dbReference type="EMBL" id="RLE51429.1"/>
    </source>
</evidence>
<evidence type="ECO:0000256" key="8">
    <source>
        <dbReference type="ARBA" id="ARBA00023136"/>
    </source>
</evidence>
<evidence type="ECO:0000256" key="6">
    <source>
        <dbReference type="ARBA" id="ARBA00022989"/>
    </source>
</evidence>
<evidence type="ECO:0000313" key="15">
    <source>
        <dbReference type="Proteomes" id="UP000269499"/>
    </source>
</evidence>
<dbReference type="Proteomes" id="UP000269499">
    <property type="component" value="Unassembled WGS sequence"/>
</dbReference>
<proteinExistence type="inferred from homology"/>
<comment type="similarity">
    <text evidence="11">Belongs to the CDP-archaeol synthase family.</text>
</comment>
<keyword evidence="4 11" id="KW-0812">Transmembrane</keyword>
<dbReference type="Proteomes" id="UP000268446">
    <property type="component" value="Unassembled WGS sequence"/>
</dbReference>
<evidence type="ECO:0000256" key="3">
    <source>
        <dbReference type="ARBA" id="ARBA00022679"/>
    </source>
</evidence>
<protein>
    <recommendedName>
        <fullName evidence="11">CDP-archaeol synthase</fullName>
        <ecNumber evidence="11">2.7.7.67</ecNumber>
    </recommendedName>
    <alternativeName>
        <fullName evidence="11">CDP-2,3-bis-(O-geranylgeranyl)-sn-glycerol synthase</fullName>
    </alternativeName>
</protein>
<evidence type="ECO:0000313" key="13">
    <source>
        <dbReference type="EMBL" id="RLE55693.1"/>
    </source>
</evidence>
<reference evidence="14 15" key="1">
    <citation type="submission" date="2018-06" db="EMBL/GenBank/DDBJ databases">
        <title>Extensive metabolic versatility and redundancy in microbially diverse, dynamic hydrothermal sediments.</title>
        <authorList>
            <person name="Dombrowski N."/>
            <person name="Teske A."/>
            <person name="Baker B.J."/>
        </authorList>
    </citation>
    <scope>NUCLEOTIDE SEQUENCE [LARGE SCALE GENOMIC DNA]</scope>
    <source>
        <strain evidence="13">B20_G2</strain>
        <strain evidence="12">B29_G17</strain>
    </source>
</reference>
<feature type="transmembrane region" description="Helical" evidence="11">
    <location>
        <begin position="75"/>
        <end position="93"/>
    </location>
</feature>
<feature type="transmembrane region" description="Helical" evidence="11">
    <location>
        <begin position="105"/>
        <end position="127"/>
    </location>
</feature>
<keyword evidence="13" id="KW-0548">Nucleotidyltransferase</keyword>
<dbReference type="EMBL" id="QMQZ01000056">
    <property type="protein sequence ID" value="RLE51429.1"/>
    <property type="molecule type" value="Genomic_DNA"/>
</dbReference>
<dbReference type="PANTHER" id="PTHR39650:SF1">
    <property type="entry name" value="CDP-ARCHAEOL SYNTHASE"/>
    <property type="match status" value="1"/>
</dbReference>
<dbReference type="PANTHER" id="PTHR39650">
    <property type="entry name" value="CDP-ARCHAEOL SYNTHASE"/>
    <property type="match status" value="1"/>
</dbReference>
<evidence type="ECO:0000256" key="4">
    <source>
        <dbReference type="ARBA" id="ARBA00022692"/>
    </source>
</evidence>
<dbReference type="InterPro" id="IPR032690">
    <property type="entry name" value="CarS"/>
</dbReference>
<evidence type="ECO:0000256" key="9">
    <source>
        <dbReference type="ARBA" id="ARBA00023209"/>
    </source>
</evidence>
<dbReference type="Pfam" id="PF01864">
    <property type="entry name" value="CarS-like"/>
    <property type="match status" value="1"/>
</dbReference>
<keyword evidence="10 11" id="KW-1208">Phospholipid metabolism</keyword>
<evidence type="ECO:0000256" key="10">
    <source>
        <dbReference type="ARBA" id="ARBA00023264"/>
    </source>
</evidence>
<evidence type="ECO:0000256" key="2">
    <source>
        <dbReference type="ARBA" id="ARBA00022516"/>
    </source>
</evidence>
<keyword evidence="9 11" id="KW-0594">Phospholipid biosynthesis</keyword>
<organism evidence="13 15">
    <name type="scientific">Thermoproteota archaeon</name>
    <dbReference type="NCBI Taxonomy" id="2056631"/>
    <lineage>
        <taxon>Archaea</taxon>
        <taxon>Thermoproteota</taxon>
    </lineage>
</organism>
<comment type="function">
    <text evidence="11">Catalyzes the formation of CDP-2,3-bis-(O-geranylgeranyl)-sn-glycerol (CDP-archaeol) from 2,3-bis-(O-geranylgeranyl)-sn-glycerol 1-phosphate (DGGGP) and CTP. This reaction is the third ether-bond-formation step in the biosynthesis of archaeal membrane lipids.</text>
</comment>